<proteinExistence type="predicted"/>
<dbReference type="GO" id="GO:0016874">
    <property type="term" value="F:ligase activity"/>
    <property type="evidence" value="ECO:0007669"/>
    <property type="project" value="UniProtKB-KW"/>
</dbReference>
<dbReference type="InterPro" id="IPR050580">
    <property type="entry name" value="2H_phosphoesterase_YjcG-like"/>
</dbReference>
<dbReference type="Gene3D" id="3.90.1140.10">
    <property type="entry name" value="Cyclic phosphodiesterase"/>
    <property type="match status" value="1"/>
</dbReference>
<gene>
    <name evidence="1" type="ORF">C7460_109178</name>
</gene>
<dbReference type="OrthoDB" id="1951600at2"/>
<keyword evidence="1" id="KW-0436">Ligase</keyword>
<organism evidence="1 2">
    <name type="scientific">Marinoscillum furvescens DSM 4134</name>
    <dbReference type="NCBI Taxonomy" id="1122208"/>
    <lineage>
        <taxon>Bacteria</taxon>
        <taxon>Pseudomonadati</taxon>
        <taxon>Bacteroidota</taxon>
        <taxon>Cytophagia</taxon>
        <taxon>Cytophagales</taxon>
        <taxon>Reichenbachiellaceae</taxon>
        <taxon>Marinoscillum</taxon>
    </lineage>
</organism>
<dbReference type="RefSeq" id="WP_115868285.1">
    <property type="nucleotide sequence ID" value="NZ_QREG01000009.1"/>
</dbReference>
<dbReference type="PANTHER" id="PTHR40037">
    <property type="entry name" value="PHOSPHOESTERASE YJCG-RELATED"/>
    <property type="match status" value="1"/>
</dbReference>
<keyword evidence="2" id="KW-1185">Reference proteome</keyword>
<protein>
    <submittedName>
        <fullName evidence="1">2'-5' RNA ligase</fullName>
    </submittedName>
</protein>
<accession>A0A3D9L4G7</accession>
<comment type="caution">
    <text evidence="1">The sequence shown here is derived from an EMBL/GenBank/DDBJ whole genome shotgun (WGS) entry which is preliminary data.</text>
</comment>
<reference evidence="1 2" key="1">
    <citation type="submission" date="2018-07" db="EMBL/GenBank/DDBJ databases">
        <title>Genomic Encyclopedia of Type Strains, Phase IV (KMG-IV): sequencing the most valuable type-strain genomes for metagenomic binning, comparative biology and taxonomic classification.</title>
        <authorList>
            <person name="Goeker M."/>
        </authorList>
    </citation>
    <scope>NUCLEOTIDE SEQUENCE [LARGE SCALE GENOMIC DNA]</scope>
    <source>
        <strain evidence="1 2">DSM 4134</strain>
    </source>
</reference>
<evidence type="ECO:0000313" key="1">
    <source>
        <dbReference type="EMBL" id="RED98984.1"/>
    </source>
</evidence>
<dbReference type="PANTHER" id="PTHR40037:SF1">
    <property type="entry name" value="PHOSPHOESTERASE SAOUHSC_00951-RELATED"/>
    <property type="match status" value="1"/>
</dbReference>
<dbReference type="SUPFAM" id="SSF55144">
    <property type="entry name" value="LigT-like"/>
    <property type="match status" value="1"/>
</dbReference>
<name>A0A3D9L4G7_MARFU</name>
<dbReference type="AlphaFoldDB" id="A0A3D9L4G7"/>
<dbReference type="Pfam" id="PF13563">
    <property type="entry name" value="2_5_RNA_ligase2"/>
    <property type="match status" value="1"/>
</dbReference>
<dbReference type="InterPro" id="IPR009097">
    <property type="entry name" value="Cyclic_Pdiesterase"/>
</dbReference>
<evidence type="ECO:0000313" key="2">
    <source>
        <dbReference type="Proteomes" id="UP000256779"/>
    </source>
</evidence>
<dbReference type="Proteomes" id="UP000256779">
    <property type="component" value="Unassembled WGS sequence"/>
</dbReference>
<dbReference type="EMBL" id="QREG01000009">
    <property type="protein sequence ID" value="RED98984.1"/>
    <property type="molecule type" value="Genomic_DNA"/>
</dbReference>
<sequence length="181" mass="21315">MSTEKPLYFVAIVPPEPIYAQVVSFKEDMARRFGSKAALKSPPHITLHMPFRYREDREDRLCEVLQQAMIGFEPFEIIHDGFSAFAPRVIYVDVEDSEPLQAFRESVVKTMRHGLKLLNADYKDRPFHPHMTIAFRDLRKAAFYEAWAQYQTKPYAASWQVDQVSLLKHTGKEWCTYRHFR</sequence>